<feature type="transmembrane region" description="Helical" evidence="1">
    <location>
        <begin position="194"/>
        <end position="211"/>
    </location>
</feature>
<dbReference type="GeneID" id="29420934"/>
<feature type="transmembrane region" description="Helical" evidence="1">
    <location>
        <begin position="6"/>
        <end position="24"/>
    </location>
</feature>
<gene>
    <name evidence="2" type="ORF">CTDIVETGP_1358</name>
</gene>
<sequence>MLFNIYIFILPIILVLLFYSIYIIKFSPKKIRILGSIAIALMLARYICVFKMLVSYSILNLYMLKITYFLNFIGIPIIVFIIGYVFLRRNNINFNYVFLFSAAVIIAYIFGMINLSCVTRDISGFGYNMVFENNMIVYWIYIIFNTALLFLSIVFSGKPHVNKIGLYMLAFSAFITILEYLATIINISFFPENIFGDLCFIITCIYGITKLKNN</sequence>
<accession>W6N446</accession>
<evidence type="ECO:0000313" key="3">
    <source>
        <dbReference type="Proteomes" id="UP000019482"/>
    </source>
</evidence>
<dbReference type="RefSeq" id="WP_017753126.1">
    <property type="nucleotide sequence ID" value="NZ_CBXI010000023.1"/>
</dbReference>
<organism evidence="2 3">
    <name type="scientific">Clostridium tyrobutyricum DIVETGP</name>
    <dbReference type="NCBI Taxonomy" id="1408889"/>
    <lineage>
        <taxon>Bacteria</taxon>
        <taxon>Bacillati</taxon>
        <taxon>Bacillota</taxon>
        <taxon>Clostridia</taxon>
        <taxon>Eubacteriales</taxon>
        <taxon>Clostridiaceae</taxon>
        <taxon>Clostridium</taxon>
    </lineage>
</organism>
<reference evidence="2 3" key="1">
    <citation type="journal article" date="2015" name="Genome Announc.">
        <title>Draft Genome Sequence of Clostridium tyrobutyricum Strain DIVETGP, Isolated from Cow's Milk for Grana Padano Production.</title>
        <authorList>
            <person name="Soggiu A."/>
            <person name="Piras C."/>
            <person name="Gaiarsa S."/>
            <person name="Sassera D."/>
            <person name="Roncada P."/>
            <person name="Bendixen E."/>
            <person name="Brasca M."/>
            <person name="Bonizzi L."/>
        </authorList>
    </citation>
    <scope>NUCLEOTIDE SEQUENCE [LARGE SCALE GENOMIC DNA]</scope>
    <source>
        <strain evidence="2 3">DIVETGP</strain>
    </source>
</reference>
<name>W6N446_CLOTY</name>
<proteinExistence type="predicted"/>
<feature type="transmembrane region" description="Helical" evidence="1">
    <location>
        <begin position="167"/>
        <end position="188"/>
    </location>
</feature>
<feature type="transmembrane region" description="Helical" evidence="1">
    <location>
        <begin position="136"/>
        <end position="155"/>
    </location>
</feature>
<keyword evidence="3" id="KW-1185">Reference proteome</keyword>
<dbReference type="OrthoDB" id="1898040at2"/>
<feature type="transmembrane region" description="Helical" evidence="1">
    <location>
        <begin position="66"/>
        <end position="87"/>
    </location>
</feature>
<protein>
    <submittedName>
        <fullName evidence="2">Uncharacterized protein</fullName>
    </submittedName>
</protein>
<dbReference type="Proteomes" id="UP000019482">
    <property type="component" value="Unassembled WGS sequence"/>
</dbReference>
<keyword evidence="1" id="KW-1133">Transmembrane helix</keyword>
<feature type="transmembrane region" description="Helical" evidence="1">
    <location>
        <begin position="94"/>
        <end position="116"/>
    </location>
</feature>
<keyword evidence="1" id="KW-0472">Membrane</keyword>
<dbReference type="AlphaFoldDB" id="W6N446"/>
<evidence type="ECO:0000256" key="1">
    <source>
        <dbReference type="SAM" id="Phobius"/>
    </source>
</evidence>
<keyword evidence="1" id="KW-0812">Transmembrane</keyword>
<dbReference type="EMBL" id="CBXI010000023">
    <property type="protein sequence ID" value="CDL91288.1"/>
    <property type="molecule type" value="Genomic_DNA"/>
</dbReference>
<comment type="caution">
    <text evidence="2">The sequence shown here is derived from an EMBL/GenBank/DDBJ whole genome shotgun (WGS) entry which is preliminary data.</text>
</comment>
<feature type="transmembrane region" description="Helical" evidence="1">
    <location>
        <begin position="31"/>
        <end position="54"/>
    </location>
</feature>
<evidence type="ECO:0000313" key="2">
    <source>
        <dbReference type="EMBL" id="CDL91288.1"/>
    </source>
</evidence>